<dbReference type="InterPro" id="IPR009057">
    <property type="entry name" value="Homeodomain-like_sf"/>
</dbReference>
<evidence type="ECO:0000256" key="2">
    <source>
        <dbReference type="PROSITE-ProRule" id="PRU00335"/>
    </source>
</evidence>
<evidence type="ECO:0000313" key="4">
    <source>
        <dbReference type="EMBL" id="GAA1959886.1"/>
    </source>
</evidence>
<evidence type="ECO:0000256" key="1">
    <source>
        <dbReference type="ARBA" id="ARBA00023125"/>
    </source>
</evidence>
<dbReference type="Pfam" id="PF00440">
    <property type="entry name" value="TetR_N"/>
    <property type="match status" value="1"/>
</dbReference>
<dbReference type="EMBL" id="BAAAPB010000002">
    <property type="protein sequence ID" value="GAA1959886.1"/>
    <property type="molecule type" value="Genomic_DNA"/>
</dbReference>
<keyword evidence="5" id="KW-1185">Reference proteome</keyword>
<accession>A0ABP5CBW2</accession>
<sequence>MTVELASEGGFDAVQMREVSERADVALGTLYRYFPSKVHLLVATLRWRFEAQEAHTATRAVPGDTPRERVMFILRRLTRGLQKEERLTEALVRAFMFADASVSDEIRAVGGHLTGMISRAVAGDPDHGEATAEEAAVIGIITDVWLAALVAWVNGRASVEDVERSVDVAVGRLLP</sequence>
<dbReference type="SUPFAM" id="SSF46689">
    <property type="entry name" value="Homeodomain-like"/>
    <property type="match status" value="1"/>
</dbReference>
<name>A0ABP5CBW2_9ACTN</name>
<dbReference type="PROSITE" id="PS50977">
    <property type="entry name" value="HTH_TETR_2"/>
    <property type="match status" value="1"/>
</dbReference>
<feature type="DNA-binding region" description="H-T-H motif" evidence="2">
    <location>
        <begin position="15"/>
        <end position="34"/>
    </location>
</feature>
<organism evidence="4 5">
    <name type="scientific">Nocardioides panacihumi</name>
    <dbReference type="NCBI Taxonomy" id="400774"/>
    <lineage>
        <taxon>Bacteria</taxon>
        <taxon>Bacillati</taxon>
        <taxon>Actinomycetota</taxon>
        <taxon>Actinomycetes</taxon>
        <taxon>Propionibacteriales</taxon>
        <taxon>Nocardioidaceae</taxon>
        <taxon>Nocardioides</taxon>
    </lineage>
</organism>
<protein>
    <submittedName>
        <fullName evidence="4">Cholesterol catabolism transcriptional regulator KstR</fullName>
    </submittedName>
</protein>
<dbReference type="Proteomes" id="UP001500571">
    <property type="component" value="Unassembled WGS sequence"/>
</dbReference>
<dbReference type="PANTHER" id="PTHR30055:SF242">
    <property type="entry name" value="HTH-TYPE TRANSCRIPTIONAL REPRESSOR KSTR"/>
    <property type="match status" value="1"/>
</dbReference>
<keyword evidence="1 2" id="KW-0238">DNA-binding</keyword>
<dbReference type="PANTHER" id="PTHR30055">
    <property type="entry name" value="HTH-TYPE TRANSCRIPTIONAL REGULATOR RUTR"/>
    <property type="match status" value="1"/>
</dbReference>
<dbReference type="Pfam" id="PF17925">
    <property type="entry name" value="TetR_C_20"/>
    <property type="match status" value="1"/>
</dbReference>
<reference evidence="5" key="1">
    <citation type="journal article" date="2019" name="Int. J. Syst. Evol. Microbiol.">
        <title>The Global Catalogue of Microorganisms (GCM) 10K type strain sequencing project: providing services to taxonomists for standard genome sequencing and annotation.</title>
        <authorList>
            <consortium name="The Broad Institute Genomics Platform"/>
            <consortium name="The Broad Institute Genome Sequencing Center for Infectious Disease"/>
            <person name="Wu L."/>
            <person name="Ma J."/>
        </authorList>
    </citation>
    <scope>NUCLEOTIDE SEQUENCE [LARGE SCALE GENOMIC DNA]</scope>
    <source>
        <strain evidence="5">JCM 15309</strain>
    </source>
</reference>
<comment type="caution">
    <text evidence="4">The sequence shown here is derived from an EMBL/GenBank/DDBJ whole genome shotgun (WGS) entry which is preliminary data.</text>
</comment>
<proteinExistence type="predicted"/>
<dbReference type="InterPro" id="IPR041642">
    <property type="entry name" value="KstR_C"/>
</dbReference>
<dbReference type="Gene3D" id="1.10.357.10">
    <property type="entry name" value="Tetracycline Repressor, domain 2"/>
    <property type="match status" value="1"/>
</dbReference>
<gene>
    <name evidence="4" type="primary">kstR</name>
    <name evidence="4" type="ORF">GCM10009798_19350</name>
</gene>
<evidence type="ECO:0000313" key="5">
    <source>
        <dbReference type="Proteomes" id="UP001500571"/>
    </source>
</evidence>
<evidence type="ECO:0000259" key="3">
    <source>
        <dbReference type="PROSITE" id="PS50977"/>
    </source>
</evidence>
<feature type="domain" description="HTH tetR-type" evidence="3">
    <location>
        <begin position="1"/>
        <end position="52"/>
    </location>
</feature>
<dbReference type="InterPro" id="IPR050109">
    <property type="entry name" value="HTH-type_TetR-like_transc_reg"/>
</dbReference>
<dbReference type="InterPro" id="IPR001647">
    <property type="entry name" value="HTH_TetR"/>
</dbReference>